<accession>A0ABW9GB46</accession>
<keyword evidence="8" id="KW-1185">Reference proteome</keyword>
<evidence type="ECO:0000313" key="8">
    <source>
        <dbReference type="Proteomes" id="UP001629953"/>
    </source>
</evidence>
<dbReference type="InterPro" id="IPR011050">
    <property type="entry name" value="Pectin_lyase_fold/virulence"/>
</dbReference>
<dbReference type="Pfam" id="PF00295">
    <property type="entry name" value="Glyco_hydro_28"/>
    <property type="match status" value="1"/>
</dbReference>
<dbReference type="RefSeq" id="WP_408625118.1">
    <property type="nucleotide sequence ID" value="NZ_JBEQCT010000011.1"/>
</dbReference>
<dbReference type="SMART" id="SM00060">
    <property type="entry name" value="FN3"/>
    <property type="match status" value="1"/>
</dbReference>
<dbReference type="InterPro" id="IPR000743">
    <property type="entry name" value="Glyco_hydro_28"/>
</dbReference>
<dbReference type="InterPro" id="IPR051801">
    <property type="entry name" value="GH28_Enzymes"/>
</dbReference>
<dbReference type="SUPFAM" id="SSF51126">
    <property type="entry name" value="Pectin lyase-like"/>
    <property type="match status" value="1"/>
</dbReference>
<evidence type="ECO:0000256" key="4">
    <source>
        <dbReference type="RuleBase" id="RU361169"/>
    </source>
</evidence>
<proteinExistence type="inferred from homology"/>
<sequence length="593" mass="64200">MHITRLLKVAVISTLLTAYSSVYASVTDVIKLSTPTASVDSHNAVLIWSAPSNETAIDDYQVLDDGKIIATTSQNNNNNSASYPFIQLFQNKYQGDHFTQKVIWQNATITGLHPNQNYHFQVQALNNHHQVIATSNTLSVTTTTTPKVINITHYGAQGDGHFLNTQAIQNTINSCSSNCVVEIPAGQFVTGALFLHSNMTLQLDQGAELIGSTNSANYPSINGTPAALINVQASSQTPAKKYQNIRIVGQGSIDGQGWKTTPGYKNYSGDTQQHYLHGSNTLYSTYGLLAKSQVDSCVNSGMSVHSAYSKCRSNLLYVRKATNFYMQGVTLKNPSYHGIVSSSTKNMTLNSVRVQTYDVNNGDGIDVSRSDNTTVFNSYFDVGDDAINFAAGAGAKAAKENGVNGAWLFNNFIAHAHGGIVLGSRTGSGIQGILAENNVLVGTQVGLRAKSADDIGGGASDITFRNTAMAGLTRNAIEVTLQYGDPNGTSSYKAASKPAQFSNFHISHVSVNTITGTKPSIFIVGDFHHKTGHRQLMFDDVRFNQVMPTDIEDLSDSQFNHVTFTHLKQGNDPWHFRHVSQVTVDDKEVQALN</sequence>
<evidence type="ECO:0000256" key="3">
    <source>
        <dbReference type="ARBA" id="ARBA00023295"/>
    </source>
</evidence>
<dbReference type="Proteomes" id="UP001629953">
    <property type="component" value="Unassembled WGS sequence"/>
</dbReference>
<keyword evidence="3 4" id="KW-0326">Glycosidase</keyword>
<evidence type="ECO:0000259" key="6">
    <source>
        <dbReference type="SMART" id="SM00060"/>
    </source>
</evidence>
<evidence type="ECO:0000256" key="5">
    <source>
        <dbReference type="SAM" id="SignalP"/>
    </source>
</evidence>
<feature type="chain" id="PRO_5046088913" evidence="5">
    <location>
        <begin position="25"/>
        <end position="593"/>
    </location>
</feature>
<dbReference type="Pfam" id="PF12708">
    <property type="entry name" value="Pect-lyase_RHGA_epim"/>
    <property type="match status" value="1"/>
</dbReference>
<dbReference type="InterPro" id="IPR003961">
    <property type="entry name" value="FN3_dom"/>
</dbReference>
<dbReference type="InterPro" id="IPR036116">
    <property type="entry name" value="FN3_sf"/>
</dbReference>
<dbReference type="GO" id="GO:0016787">
    <property type="term" value="F:hydrolase activity"/>
    <property type="evidence" value="ECO:0007669"/>
    <property type="project" value="UniProtKB-KW"/>
</dbReference>
<dbReference type="PANTHER" id="PTHR31339">
    <property type="entry name" value="PECTIN LYASE-RELATED"/>
    <property type="match status" value="1"/>
</dbReference>
<dbReference type="Gene3D" id="2.160.20.10">
    <property type="entry name" value="Single-stranded right-handed beta-helix, Pectin lyase-like"/>
    <property type="match status" value="1"/>
</dbReference>
<reference evidence="7 8" key="1">
    <citation type="journal article" date="2013" name="Int. J. Syst. Evol. Microbiol.">
        <title>Celerinatantimonas yamalensis sp. nov., a cold-adapted diazotrophic bacterium from a cold permafrost brine.</title>
        <authorList>
            <person name="Shcherbakova V."/>
            <person name="Chuvilskaya N."/>
            <person name="Rivkina E."/>
            <person name="Demidov N."/>
            <person name="Uchaeva V."/>
            <person name="Suetin S."/>
            <person name="Suzina N."/>
            <person name="Gilichinsky D."/>
        </authorList>
    </citation>
    <scope>NUCLEOTIDE SEQUENCE [LARGE SCALE GENOMIC DNA]</scope>
    <source>
        <strain evidence="7 8">C7</strain>
    </source>
</reference>
<evidence type="ECO:0000313" key="7">
    <source>
        <dbReference type="EMBL" id="MFM2486823.1"/>
    </source>
</evidence>
<feature type="signal peptide" evidence="5">
    <location>
        <begin position="1"/>
        <end position="24"/>
    </location>
</feature>
<name>A0ABW9GB46_9GAMM</name>
<dbReference type="InterPro" id="IPR024535">
    <property type="entry name" value="RHGA/B-epi-like_pectate_lyase"/>
</dbReference>
<evidence type="ECO:0000256" key="2">
    <source>
        <dbReference type="ARBA" id="ARBA00022801"/>
    </source>
</evidence>
<keyword evidence="5" id="KW-0732">Signal</keyword>
<gene>
    <name evidence="7" type="ORF">ABUE30_17460</name>
</gene>
<keyword evidence="2 4" id="KW-0378">Hydrolase</keyword>
<dbReference type="PANTHER" id="PTHR31339:SF9">
    <property type="entry name" value="PLASMIN AND FIBRONECTIN-BINDING PROTEIN A"/>
    <property type="match status" value="1"/>
</dbReference>
<evidence type="ECO:0000256" key="1">
    <source>
        <dbReference type="ARBA" id="ARBA00008834"/>
    </source>
</evidence>
<comment type="caution">
    <text evidence="7">The sequence shown here is derived from an EMBL/GenBank/DDBJ whole genome shotgun (WGS) entry which is preliminary data.</text>
</comment>
<organism evidence="7 8">
    <name type="scientific">Celerinatantimonas yamalensis</name>
    <dbReference type="NCBI Taxonomy" id="559956"/>
    <lineage>
        <taxon>Bacteria</taxon>
        <taxon>Pseudomonadati</taxon>
        <taxon>Pseudomonadota</taxon>
        <taxon>Gammaproteobacteria</taxon>
        <taxon>Celerinatantimonadaceae</taxon>
        <taxon>Celerinatantimonas</taxon>
    </lineage>
</organism>
<dbReference type="EMBL" id="JBEQCT010000011">
    <property type="protein sequence ID" value="MFM2486823.1"/>
    <property type="molecule type" value="Genomic_DNA"/>
</dbReference>
<dbReference type="InterPro" id="IPR012334">
    <property type="entry name" value="Pectin_lyas_fold"/>
</dbReference>
<comment type="similarity">
    <text evidence="1 4">Belongs to the glycosyl hydrolase 28 family.</text>
</comment>
<feature type="domain" description="Fibronectin type-III" evidence="6">
    <location>
        <begin position="29"/>
        <end position="132"/>
    </location>
</feature>
<protein>
    <submittedName>
        <fullName evidence="7">Glycosyl hydrolase family 28 protein</fullName>
    </submittedName>
</protein>
<dbReference type="Pfam" id="PF00041">
    <property type="entry name" value="fn3"/>
    <property type="match status" value="1"/>
</dbReference>
<dbReference type="Gene3D" id="2.60.40.10">
    <property type="entry name" value="Immunoglobulins"/>
    <property type="match status" value="1"/>
</dbReference>
<dbReference type="InterPro" id="IPR013783">
    <property type="entry name" value="Ig-like_fold"/>
</dbReference>
<dbReference type="SUPFAM" id="SSF49265">
    <property type="entry name" value="Fibronectin type III"/>
    <property type="match status" value="1"/>
</dbReference>